<dbReference type="GO" id="GO:0005524">
    <property type="term" value="F:ATP binding"/>
    <property type="evidence" value="ECO:0007669"/>
    <property type="project" value="InterPro"/>
</dbReference>
<evidence type="ECO:0000256" key="4">
    <source>
        <dbReference type="ARBA" id="ARBA00023204"/>
    </source>
</evidence>
<evidence type="ECO:0000256" key="5">
    <source>
        <dbReference type="HAMAP-Rule" id="MF_00149"/>
    </source>
</evidence>
<dbReference type="CDD" id="cd00782">
    <property type="entry name" value="MutL_Trans"/>
    <property type="match status" value="1"/>
</dbReference>
<dbReference type="FunFam" id="3.30.565.10:FF:000003">
    <property type="entry name" value="DNA mismatch repair endonuclease MutL"/>
    <property type="match status" value="1"/>
</dbReference>
<dbReference type="InterPro" id="IPR014762">
    <property type="entry name" value="DNA_mismatch_repair_CS"/>
</dbReference>
<dbReference type="InterPro" id="IPR036890">
    <property type="entry name" value="HATPase_C_sf"/>
</dbReference>
<dbReference type="InterPro" id="IPR014721">
    <property type="entry name" value="Ribsml_uS5_D2-typ_fold_subgr"/>
</dbReference>
<dbReference type="InterPro" id="IPR020568">
    <property type="entry name" value="Ribosomal_Su5_D2-typ_SF"/>
</dbReference>
<name>A0A1L7AHW2_9PROT</name>
<dbReference type="GO" id="GO:0030983">
    <property type="term" value="F:mismatched DNA binding"/>
    <property type="evidence" value="ECO:0007669"/>
    <property type="project" value="InterPro"/>
</dbReference>
<keyword evidence="4 5" id="KW-0234">DNA repair</keyword>
<evidence type="ECO:0000256" key="2">
    <source>
        <dbReference type="ARBA" id="ARBA00021975"/>
    </source>
</evidence>
<evidence type="ECO:0000256" key="6">
    <source>
        <dbReference type="SAM" id="MobiDB-lite"/>
    </source>
</evidence>
<dbReference type="InterPro" id="IPR020667">
    <property type="entry name" value="DNA_mismatch_repair_MutL"/>
</dbReference>
<dbReference type="eggNOG" id="COG0323">
    <property type="taxonomic scope" value="Bacteria"/>
</dbReference>
<dbReference type="InterPro" id="IPR002099">
    <property type="entry name" value="MutL/Mlh/PMS"/>
</dbReference>
<dbReference type="STRING" id="257708.RGI145_16055"/>
<dbReference type="Pfam" id="PF01119">
    <property type="entry name" value="DNA_mis_repair"/>
    <property type="match status" value="1"/>
</dbReference>
<dbReference type="PROSITE" id="PS00058">
    <property type="entry name" value="DNA_MISMATCH_REPAIR_1"/>
    <property type="match status" value="1"/>
</dbReference>
<evidence type="ECO:0000256" key="1">
    <source>
        <dbReference type="ARBA" id="ARBA00006082"/>
    </source>
</evidence>
<dbReference type="GO" id="GO:0006298">
    <property type="term" value="P:mismatch repair"/>
    <property type="evidence" value="ECO:0007669"/>
    <property type="project" value="UniProtKB-UniRule"/>
</dbReference>
<comment type="function">
    <text evidence="5">This protein is involved in the repair of mismatches in DNA. It is required for dam-dependent methyl-directed DNA mismatch repair. May act as a 'molecular matchmaker', a protein that promotes the formation of a stable complex between two or more DNA-binding proteins in an ATP-dependent manner without itself being part of a final effector complex.</text>
</comment>
<dbReference type="CDD" id="cd16926">
    <property type="entry name" value="HATPase_MutL-MLH-PMS-like"/>
    <property type="match status" value="1"/>
</dbReference>
<dbReference type="Pfam" id="PF13589">
    <property type="entry name" value="HATPase_c_3"/>
    <property type="match status" value="1"/>
</dbReference>
<dbReference type="SMART" id="SM00853">
    <property type="entry name" value="MutL_C"/>
    <property type="match status" value="1"/>
</dbReference>
<dbReference type="Gene3D" id="3.30.230.10">
    <property type="match status" value="1"/>
</dbReference>
<dbReference type="EMBL" id="CP015583">
    <property type="protein sequence ID" value="APT58396.1"/>
    <property type="molecule type" value="Genomic_DNA"/>
</dbReference>
<proteinExistence type="inferred from homology"/>
<dbReference type="HAMAP" id="MF_00149">
    <property type="entry name" value="DNA_mis_repair"/>
    <property type="match status" value="1"/>
</dbReference>
<evidence type="ECO:0000313" key="9">
    <source>
        <dbReference type="EMBL" id="APT58396.1"/>
    </source>
</evidence>
<dbReference type="NCBIfam" id="TIGR00585">
    <property type="entry name" value="mutl"/>
    <property type="match status" value="1"/>
</dbReference>
<evidence type="ECO:0000259" key="8">
    <source>
        <dbReference type="SMART" id="SM01340"/>
    </source>
</evidence>
<dbReference type="SUPFAM" id="SSF55874">
    <property type="entry name" value="ATPase domain of HSP90 chaperone/DNA topoisomerase II/histidine kinase"/>
    <property type="match status" value="1"/>
</dbReference>
<dbReference type="GO" id="GO:0016887">
    <property type="term" value="F:ATP hydrolysis activity"/>
    <property type="evidence" value="ECO:0007669"/>
    <property type="project" value="InterPro"/>
</dbReference>
<dbReference type="NCBIfam" id="NF000953">
    <property type="entry name" value="PRK00095.2-4"/>
    <property type="match status" value="1"/>
</dbReference>
<evidence type="ECO:0000259" key="7">
    <source>
        <dbReference type="SMART" id="SM00853"/>
    </source>
</evidence>
<dbReference type="GO" id="GO:0140664">
    <property type="term" value="F:ATP-dependent DNA damage sensor activity"/>
    <property type="evidence" value="ECO:0007669"/>
    <property type="project" value="InterPro"/>
</dbReference>
<feature type="region of interest" description="Disordered" evidence="6">
    <location>
        <begin position="423"/>
        <end position="444"/>
    </location>
</feature>
<dbReference type="Proteomes" id="UP000185494">
    <property type="component" value="Chromosome 1"/>
</dbReference>
<dbReference type="GO" id="GO:0032300">
    <property type="term" value="C:mismatch repair complex"/>
    <property type="evidence" value="ECO:0007669"/>
    <property type="project" value="InterPro"/>
</dbReference>
<dbReference type="InterPro" id="IPR042121">
    <property type="entry name" value="MutL_C_regsub"/>
</dbReference>
<protein>
    <recommendedName>
        <fullName evidence="2 5">DNA mismatch repair protein MutL</fullName>
    </recommendedName>
</protein>
<dbReference type="PANTHER" id="PTHR10073:SF12">
    <property type="entry name" value="DNA MISMATCH REPAIR PROTEIN MLH1"/>
    <property type="match status" value="1"/>
</dbReference>
<dbReference type="Gene3D" id="3.30.1540.20">
    <property type="entry name" value="MutL, C-terminal domain, dimerisation subdomain"/>
    <property type="match status" value="1"/>
</dbReference>
<dbReference type="AlphaFoldDB" id="A0A1L7AHW2"/>
<dbReference type="InterPro" id="IPR042120">
    <property type="entry name" value="MutL_C_dimsub"/>
</dbReference>
<feature type="domain" description="MutL C-terminal dimerisation" evidence="7">
    <location>
        <begin position="449"/>
        <end position="593"/>
    </location>
</feature>
<dbReference type="KEGG" id="rgi:RGI145_16055"/>
<reference evidence="9 10" key="1">
    <citation type="submission" date="2016-05" db="EMBL/GenBank/DDBJ databases">
        <title>Complete Genome and Methylome Analysis of Psychrotrophic Bacterial Isolates from Antarctic Lake Untersee.</title>
        <authorList>
            <person name="Fomenkov A."/>
            <person name="Akimov V.N."/>
            <person name="Vasilyeva L.V."/>
            <person name="Andersen D."/>
            <person name="Vincze T."/>
            <person name="Roberts R.J."/>
        </authorList>
    </citation>
    <scope>NUCLEOTIDE SEQUENCE [LARGE SCALE GENOMIC DNA]</scope>
    <source>
        <strain evidence="9 10">U14-5</strain>
    </source>
</reference>
<dbReference type="SUPFAM" id="SSF54211">
    <property type="entry name" value="Ribosomal protein S5 domain 2-like"/>
    <property type="match status" value="1"/>
</dbReference>
<keyword evidence="3 5" id="KW-0227">DNA damage</keyword>
<dbReference type="RefSeq" id="WP_075799162.1">
    <property type="nucleotide sequence ID" value="NZ_CP015583.1"/>
</dbReference>
<feature type="domain" description="DNA mismatch repair protein S5" evidence="8">
    <location>
        <begin position="206"/>
        <end position="324"/>
    </location>
</feature>
<dbReference type="InterPro" id="IPR038973">
    <property type="entry name" value="MutL/Mlh/Pms-like"/>
</dbReference>
<dbReference type="SUPFAM" id="SSF118116">
    <property type="entry name" value="DNA mismatch repair protein MutL"/>
    <property type="match status" value="1"/>
</dbReference>
<evidence type="ECO:0000256" key="3">
    <source>
        <dbReference type="ARBA" id="ARBA00022763"/>
    </source>
</evidence>
<organism evidence="9 10">
    <name type="scientific">Roseomonas gilardii</name>
    <dbReference type="NCBI Taxonomy" id="257708"/>
    <lineage>
        <taxon>Bacteria</taxon>
        <taxon>Pseudomonadati</taxon>
        <taxon>Pseudomonadota</taxon>
        <taxon>Alphaproteobacteria</taxon>
        <taxon>Acetobacterales</taxon>
        <taxon>Roseomonadaceae</taxon>
        <taxon>Roseomonas</taxon>
    </lineage>
</organism>
<evidence type="ECO:0000313" key="10">
    <source>
        <dbReference type="Proteomes" id="UP000185494"/>
    </source>
</evidence>
<accession>A0A1L7AHW2</accession>
<dbReference type="SMART" id="SM01340">
    <property type="entry name" value="DNA_mis_repair"/>
    <property type="match status" value="1"/>
</dbReference>
<dbReference type="Gene3D" id="3.30.1370.100">
    <property type="entry name" value="MutL, C-terminal domain, regulatory subdomain"/>
    <property type="match status" value="1"/>
</dbReference>
<dbReference type="Pfam" id="PF08676">
    <property type="entry name" value="MutL_C"/>
    <property type="match status" value="1"/>
</dbReference>
<feature type="region of interest" description="Disordered" evidence="6">
    <location>
        <begin position="351"/>
        <end position="391"/>
    </location>
</feature>
<dbReference type="InterPro" id="IPR037198">
    <property type="entry name" value="MutL_C_sf"/>
</dbReference>
<sequence length="636" mass="66673">MSIRLLPAVTADRIAAGEVVERPAAAVKELVENALDAGATRIAVTIEGGGIDRLLVEDDGCGMGPEDLALCVERHATSKLPEEDTLFRIATLGFRGEALPSIGAVARLSIISRPRDGQAHAVTVEGGRKGEVAPASGAPGTRVEVRDLFFATPARRKFLRQPRTEAEHAAEAVRRLAMAWPGTGFRVEVEGRVVLDVAPDDRLGRVAAVMGEEFAAAALRVGGAWDDLRVDGLTGPASLSRATAAEQHLVVNRRPVRDPVLKAALRAAYRDVMVSGRHPMAALFLEIDPATVDVNVHPMKAELRFRDPNAVRGAVIVALRRALGIGAGSASGGGEGLAAGLRGGLAETVRGWNPPRPEASATPAEGPGWSGFSETRATFPAPPPLQPGLPLAPRRLPAAPWSAGAGKESSGGAWTVVEAAPEHAAPPAPGPAETGEDDTPLADGPLGRPLAQLLDTYVLAEAPDGALVLVDQHAAHERLTQERLHAQFVAGGVRMQPLLLPAVVDMPPARAARLLDHAPALLRLGLEIEGFGPGAVMVRALPALLGAPEPGPLLEDLADGLAEWKGAEALEARIDAAIARLACHGSVRAGRRLNTAEMSALLRAMEATPRAATCSHGRPTFLRMDKPMLEKMFGRR</sequence>
<dbReference type="Gene3D" id="3.30.565.10">
    <property type="entry name" value="Histidine kinase-like ATPase, C-terminal domain"/>
    <property type="match status" value="1"/>
</dbReference>
<gene>
    <name evidence="5" type="primary">mutL</name>
    <name evidence="9" type="ORF">RGI145_16055</name>
</gene>
<dbReference type="InterPro" id="IPR014790">
    <property type="entry name" value="MutL_C"/>
</dbReference>
<dbReference type="InterPro" id="IPR013507">
    <property type="entry name" value="DNA_mismatch_S5_2-like"/>
</dbReference>
<dbReference type="PANTHER" id="PTHR10073">
    <property type="entry name" value="DNA MISMATCH REPAIR PROTEIN MLH, PMS, MUTL"/>
    <property type="match status" value="1"/>
</dbReference>
<comment type="similarity">
    <text evidence="1 5">Belongs to the DNA mismatch repair MutL/HexB family.</text>
</comment>